<evidence type="ECO:0000256" key="4">
    <source>
        <dbReference type="ARBA" id="ARBA00022519"/>
    </source>
</evidence>
<dbReference type="STRING" id="1168035.SAMN05444280_13820"/>
<dbReference type="AlphaFoldDB" id="A0A1M6N1M8"/>
<evidence type="ECO:0000313" key="17">
    <source>
        <dbReference type="Proteomes" id="UP000184050"/>
    </source>
</evidence>
<dbReference type="Pfam" id="PF03717">
    <property type="entry name" value="PBP_dimer"/>
    <property type="match status" value="1"/>
</dbReference>
<keyword evidence="17" id="KW-1185">Reference proteome</keyword>
<evidence type="ECO:0000256" key="2">
    <source>
        <dbReference type="ARBA" id="ARBA00004236"/>
    </source>
</evidence>
<dbReference type="PANTHER" id="PTHR30627:SF2">
    <property type="entry name" value="PEPTIDOGLYCAN D,D-TRANSPEPTIDASE MRDA"/>
    <property type="match status" value="1"/>
</dbReference>
<dbReference type="Gene3D" id="3.90.1310.10">
    <property type="entry name" value="Penicillin-binding protein 2a (Domain 2)"/>
    <property type="match status" value="1"/>
</dbReference>
<sequence>MNSFSKRSYVIIAIFLLTGLIYGARLFRLQVLDPTYKVYATNNVLRNVVQYPARGLIYDRNGKLLVHNKPAYDLMITPREVEAFDTLYLCNLLKIEKEKIERRIQEARDYSLYKPSILIKQIPPEKYAVLQERIYRFKGFHTQRRTLREYSHHSAAHVLGYVGEVTAGNIENDDYYSQGDYIGQSGIEKSYEEWLRGNKGIKKYLVDVHNRIQGSFLEGVQDVPAQIGKNLTTSLDIELQLYAEKLLQNKRGSVVAIEPSTGEILVLASAPAYDPGLLVGRVRGENYAMLLTDTLKPLFNRALMAEYPPGSTFKVLNVLVGLEEQTISTHTLFPCYGPASVPIRCTHNHGSPNNVVEAIRESCNPFLWNTFRSILYSAETSAEGYNIWRDHVLNFGIGKKLGIDLPTELKGSLPKEEYYNGIYGAGHWNAMTVRSLAIGQGELGVTPLQLASYCSVVANRGFYYPPHVVKEIEDGSLDRELKTKIEVGIAEEHFEPVIEGMQQAVEQTNTAYLSRIPGIAMCGKTGTAENPHGSDHSVFMAFAPRENPQIAISVYVENGVWGTRYAAPIASLLVEKYLNDSIADNRKWVETRMIEANLLNPNQPK</sequence>
<organism evidence="16 17">
    <name type="scientific">Tangfeifania diversioriginum</name>
    <dbReference type="NCBI Taxonomy" id="1168035"/>
    <lineage>
        <taxon>Bacteria</taxon>
        <taxon>Pseudomonadati</taxon>
        <taxon>Bacteroidota</taxon>
        <taxon>Bacteroidia</taxon>
        <taxon>Marinilabiliales</taxon>
        <taxon>Prolixibacteraceae</taxon>
        <taxon>Tangfeifania</taxon>
    </lineage>
</organism>
<keyword evidence="7" id="KW-0812">Transmembrane</keyword>
<reference evidence="16 17" key="1">
    <citation type="submission" date="2016-11" db="EMBL/GenBank/DDBJ databases">
        <authorList>
            <person name="Jaros S."/>
            <person name="Januszkiewicz K."/>
            <person name="Wedrychowicz H."/>
        </authorList>
    </citation>
    <scope>NUCLEOTIDE SEQUENCE [LARGE SCALE GENOMIC DNA]</scope>
    <source>
        <strain evidence="16 17">DSM 27063</strain>
    </source>
</reference>
<dbReference type="GO" id="GO:0009252">
    <property type="term" value="P:peptidoglycan biosynthetic process"/>
    <property type="evidence" value="ECO:0007669"/>
    <property type="project" value="UniProtKB-KW"/>
</dbReference>
<evidence type="ECO:0000256" key="6">
    <source>
        <dbReference type="ARBA" id="ARBA00022670"/>
    </source>
</evidence>
<dbReference type="InterPro" id="IPR012338">
    <property type="entry name" value="Beta-lactam/transpept-like"/>
</dbReference>
<evidence type="ECO:0000256" key="10">
    <source>
        <dbReference type="ARBA" id="ARBA00022984"/>
    </source>
</evidence>
<keyword evidence="13" id="KW-0961">Cell wall biogenesis/degradation</keyword>
<keyword evidence="9" id="KW-0133">Cell shape</keyword>
<evidence type="ECO:0000259" key="14">
    <source>
        <dbReference type="Pfam" id="PF00905"/>
    </source>
</evidence>
<dbReference type="InterPro" id="IPR001460">
    <property type="entry name" value="PCN-bd_Tpept"/>
</dbReference>
<dbReference type="GO" id="GO:0006508">
    <property type="term" value="P:proteolysis"/>
    <property type="evidence" value="ECO:0007669"/>
    <property type="project" value="UniProtKB-KW"/>
</dbReference>
<keyword evidence="8" id="KW-0378">Hydrolase</keyword>
<keyword evidence="11" id="KW-1133">Transmembrane helix</keyword>
<keyword evidence="12" id="KW-0472">Membrane</keyword>
<dbReference type="PANTHER" id="PTHR30627">
    <property type="entry name" value="PEPTIDOGLYCAN D,D-TRANSPEPTIDASE"/>
    <property type="match status" value="1"/>
</dbReference>
<evidence type="ECO:0000256" key="5">
    <source>
        <dbReference type="ARBA" id="ARBA00022645"/>
    </source>
</evidence>
<gene>
    <name evidence="16" type="ORF">SAMN05444280_13820</name>
</gene>
<name>A0A1M6N1M8_9BACT</name>
<accession>A0A1M6N1M8</accession>
<dbReference type="InterPro" id="IPR017790">
    <property type="entry name" value="Penicillin-binding_protein_2"/>
</dbReference>
<dbReference type="Pfam" id="PF00905">
    <property type="entry name" value="Transpeptidase"/>
    <property type="match status" value="1"/>
</dbReference>
<keyword evidence="3" id="KW-1003">Cell membrane</keyword>
<proteinExistence type="predicted"/>
<dbReference type="RefSeq" id="WP_073173093.1">
    <property type="nucleotide sequence ID" value="NZ_FQZE01000038.1"/>
</dbReference>
<dbReference type="Proteomes" id="UP000184050">
    <property type="component" value="Unassembled WGS sequence"/>
</dbReference>
<dbReference type="Gene3D" id="3.40.710.10">
    <property type="entry name" value="DD-peptidase/beta-lactamase superfamily"/>
    <property type="match status" value="1"/>
</dbReference>
<dbReference type="InterPro" id="IPR005311">
    <property type="entry name" value="PBP_dimer"/>
</dbReference>
<dbReference type="GO" id="GO:0009002">
    <property type="term" value="F:serine-type D-Ala-D-Ala carboxypeptidase activity"/>
    <property type="evidence" value="ECO:0007669"/>
    <property type="project" value="InterPro"/>
</dbReference>
<feature type="domain" description="Penicillin-binding protein dimerisation" evidence="15">
    <location>
        <begin position="50"/>
        <end position="213"/>
    </location>
</feature>
<evidence type="ECO:0000256" key="11">
    <source>
        <dbReference type="ARBA" id="ARBA00022989"/>
    </source>
</evidence>
<dbReference type="SUPFAM" id="SSF56519">
    <property type="entry name" value="Penicillin binding protein dimerisation domain"/>
    <property type="match status" value="1"/>
</dbReference>
<dbReference type="GO" id="GO:0008360">
    <property type="term" value="P:regulation of cell shape"/>
    <property type="evidence" value="ECO:0007669"/>
    <property type="project" value="UniProtKB-KW"/>
</dbReference>
<evidence type="ECO:0000313" key="16">
    <source>
        <dbReference type="EMBL" id="SHJ89536.1"/>
    </source>
</evidence>
<evidence type="ECO:0000256" key="12">
    <source>
        <dbReference type="ARBA" id="ARBA00023136"/>
    </source>
</evidence>
<keyword evidence="10" id="KW-0573">Peptidoglycan synthesis</keyword>
<evidence type="ECO:0000256" key="9">
    <source>
        <dbReference type="ARBA" id="ARBA00022960"/>
    </source>
</evidence>
<dbReference type="GO" id="GO:0071972">
    <property type="term" value="F:peptidoglycan L,D-transpeptidase activity"/>
    <property type="evidence" value="ECO:0007669"/>
    <property type="project" value="TreeGrafter"/>
</dbReference>
<dbReference type="SUPFAM" id="SSF56601">
    <property type="entry name" value="beta-lactamase/transpeptidase-like"/>
    <property type="match status" value="1"/>
</dbReference>
<dbReference type="Gene3D" id="3.30.1390.30">
    <property type="entry name" value="Penicillin-binding protein 2a, domain 3"/>
    <property type="match status" value="1"/>
</dbReference>
<keyword evidence="5" id="KW-0121">Carboxypeptidase</keyword>
<evidence type="ECO:0000256" key="1">
    <source>
        <dbReference type="ARBA" id="ARBA00004167"/>
    </source>
</evidence>
<keyword evidence="6" id="KW-0645">Protease</keyword>
<evidence type="ECO:0000256" key="3">
    <source>
        <dbReference type="ARBA" id="ARBA00022475"/>
    </source>
</evidence>
<dbReference type="GO" id="GO:0008658">
    <property type="term" value="F:penicillin binding"/>
    <property type="evidence" value="ECO:0007669"/>
    <property type="project" value="InterPro"/>
</dbReference>
<evidence type="ECO:0000256" key="13">
    <source>
        <dbReference type="ARBA" id="ARBA00023316"/>
    </source>
</evidence>
<dbReference type="GO" id="GO:0071555">
    <property type="term" value="P:cell wall organization"/>
    <property type="evidence" value="ECO:0007669"/>
    <property type="project" value="UniProtKB-KW"/>
</dbReference>
<evidence type="ECO:0000256" key="8">
    <source>
        <dbReference type="ARBA" id="ARBA00022801"/>
    </source>
</evidence>
<feature type="domain" description="Penicillin-binding protein transpeptidase" evidence="14">
    <location>
        <begin position="252"/>
        <end position="571"/>
    </location>
</feature>
<evidence type="ECO:0000256" key="7">
    <source>
        <dbReference type="ARBA" id="ARBA00022692"/>
    </source>
</evidence>
<dbReference type="EMBL" id="FQZE01000038">
    <property type="protein sequence ID" value="SHJ89536.1"/>
    <property type="molecule type" value="Genomic_DNA"/>
</dbReference>
<keyword evidence="4" id="KW-0997">Cell inner membrane</keyword>
<dbReference type="OrthoDB" id="9766847at2"/>
<dbReference type="InterPro" id="IPR036138">
    <property type="entry name" value="PBP_dimer_sf"/>
</dbReference>
<comment type="subcellular location">
    <subcellularLocation>
        <location evidence="2">Cell membrane</location>
    </subcellularLocation>
    <subcellularLocation>
        <location evidence="1">Membrane</location>
        <topology evidence="1">Single-pass membrane protein</topology>
    </subcellularLocation>
</comment>
<dbReference type="InterPro" id="IPR050515">
    <property type="entry name" value="Beta-lactam/transpept"/>
</dbReference>
<dbReference type="NCBIfam" id="TIGR03423">
    <property type="entry name" value="pbp2_mrdA"/>
    <property type="match status" value="1"/>
</dbReference>
<protein>
    <submittedName>
        <fullName evidence="16">Penicillin-binding protein 2</fullName>
    </submittedName>
</protein>
<dbReference type="GO" id="GO:0005886">
    <property type="term" value="C:plasma membrane"/>
    <property type="evidence" value="ECO:0007669"/>
    <property type="project" value="UniProtKB-SubCell"/>
</dbReference>
<evidence type="ECO:0000259" key="15">
    <source>
        <dbReference type="Pfam" id="PF03717"/>
    </source>
</evidence>